<evidence type="ECO:0000313" key="2">
    <source>
        <dbReference type="EMBL" id="KAF9338426.1"/>
    </source>
</evidence>
<comment type="caution">
    <text evidence="2">The sequence shown here is derived from an EMBL/GenBank/DDBJ whole genome shotgun (WGS) entry which is preliminary data.</text>
</comment>
<keyword evidence="3" id="KW-1185">Reference proteome</keyword>
<evidence type="ECO:0000259" key="1">
    <source>
        <dbReference type="Pfam" id="PF00849"/>
    </source>
</evidence>
<evidence type="ECO:0000313" key="3">
    <source>
        <dbReference type="Proteomes" id="UP000696485"/>
    </source>
</evidence>
<dbReference type="InterPro" id="IPR020103">
    <property type="entry name" value="PsdUridine_synth_cat_dom_sf"/>
</dbReference>
<protein>
    <submittedName>
        <fullName evidence="2">RNA pseudouridylate synthase domain containing protein 2</fullName>
    </submittedName>
</protein>
<organism evidence="2 3">
    <name type="scientific">Podila minutissima</name>
    <dbReference type="NCBI Taxonomy" id="64525"/>
    <lineage>
        <taxon>Eukaryota</taxon>
        <taxon>Fungi</taxon>
        <taxon>Fungi incertae sedis</taxon>
        <taxon>Mucoromycota</taxon>
        <taxon>Mortierellomycotina</taxon>
        <taxon>Mortierellomycetes</taxon>
        <taxon>Mortierellales</taxon>
        <taxon>Mortierellaceae</taxon>
        <taxon>Podila</taxon>
    </lineage>
</organism>
<dbReference type="InterPro" id="IPR050188">
    <property type="entry name" value="RluA_PseudoU_synthase"/>
</dbReference>
<feature type="domain" description="Pseudouridine synthase RsuA/RluA-like" evidence="1">
    <location>
        <begin position="137"/>
        <end position="288"/>
    </location>
</feature>
<dbReference type="AlphaFoldDB" id="A0A9P5SUT8"/>
<reference evidence="2" key="1">
    <citation type="journal article" date="2020" name="Fungal Divers.">
        <title>Resolving the Mortierellaceae phylogeny through synthesis of multi-gene phylogenetics and phylogenomics.</title>
        <authorList>
            <person name="Vandepol N."/>
            <person name="Liber J."/>
            <person name="Desiro A."/>
            <person name="Na H."/>
            <person name="Kennedy M."/>
            <person name="Barry K."/>
            <person name="Grigoriev I.V."/>
            <person name="Miller A.N."/>
            <person name="O'Donnell K."/>
            <person name="Stajich J.E."/>
            <person name="Bonito G."/>
        </authorList>
    </citation>
    <scope>NUCLEOTIDE SEQUENCE</scope>
    <source>
        <strain evidence="2">NVP1</strain>
    </source>
</reference>
<dbReference type="Proteomes" id="UP000696485">
    <property type="component" value="Unassembled WGS sequence"/>
</dbReference>
<name>A0A9P5SUT8_9FUNG</name>
<dbReference type="PANTHER" id="PTHR21600">
    <property type="entry name" value="MITOCHONDRIAL RNA PSEUDOURIDINE SYNTHASE"/>
    <property type="match status" value="1"/>
</dbReference>
<gene>
    <name evidence="2" type="primary">RPUSD2</name>
    <name evidence="2" type="ORF">BG006_000025</name>
</gene>
<dbReference type="Pfam" id="PF00849">
    <property type="entry name" value="PseudoU_synth_2"/>
    <property type="match status" value="1"/>
</dbReference>
<dbReference type="InterPro" id="IPR006224">
    <property type="entry name" value="PsdUridine_synth_RluA-like_CS"/>
</dbReference>
<accession>A0A9P5SUT8</accession>
<sequence>MSPKVVKVTMAKGAQAQIPKVRHGKRAPPPVEMDKPEYYFEGGLRKVKPYRQTYLAHVKQRWINRTVPQVFASEMPRRCTKSMIVEAMKRGDVLVNEAVVSPEYVLKGGESLRSRNCHRHEPAIPDTPIMVIEQTKDYIAFDKPHGVTVHPNELNFYNTALEILRRDHDIPSYMHAINRLDAVTSGVVIFANVSDPTIRQRFQPCGDDDDTLVQKEYLCRVVGEFPSEPLVVKEPILQTAGKVSVDPAGKPSESRFERVWYDPTSDTSLVTCHLATGRQHQIRLHVAHLKHPIVNDKLYNPKYQELWASRNPNGTSNGDTRFYPADIPPELQPYMPYYISDSIPCHKCKEEERGESIPNPKEMKIWLRAIRYQGPDWKFEVDRPDWADPSVLD</sequence>
<dbReference type="PROSITE" id="PS01129">
    <property type="entry name" value="PSI_RLU"/>
    <property type="match status" value="1"/>
</dbReference>
<dbReference type="GO" id="GO:0000455">
    <property type="term" value="P:enzyme-directed rRNA pseudouridine synthesis"/>
    <property type="evidence" value="ECO:0007669"/>
    <property type="project" value="TreeGrafter"/>
</dbReference>
<dbReference type="SUPFAM" id="SSF55120">
    <property type="entry name" value="Pseudouridine synthase"/>
    <property type="match status" value="1"/>
</dbReference>
<dbReference type="InterPro" id="IPR006145">
    <property type="entry name" value="PsdUridine_synth_RsuA/RluA"/>
</dbReference>
<proteinExistence type="predicted"/>
<dbReference type="Gene3D" id="3.30.2350.10">
    <property type="entry name" value="Pseudouridine synthase"/>
    <property type="match status" value="1"/>
</dbReference>
<dbReference type="EMBL" id="JAAAUY010000001">
    <property type="protein sequence ID" value="KAF9338426.1"/>
    <property type="molecule type" value="Genomic_DNA"/>
</dbReference>
<dbReference type="PANTHER" id="PTHR21600:SF40">
    <property type="entry name" value="PSEUDOURIDYLATE SYNTHASE RPUSD2"/>
    <property type="match status" value="1"/>
</dbReference>
<dbReference type="GO" id="GO:0003723">
    <property type="term" value="F:RNA binding"/>
    <property type="evidence" value="ECO:0007669"/>
    <property type="project" value="InterPro"/>
</dbReference>
<dbReference type="GO" id="GO:0009982">
    <property type="term" value="F:pseudouridine synthase activity"/>
    <property type="evidence" value="ECO:0007669"/>
    <property type="project" value="InterPro"/>
</dbReference>